<organism evidence="1 2">
    <name type="scientific">Dechloromonas agitata</name>
    <dbReference type="NCBI Taxonomy" id="73030"/>
    <lineage>
        <taxon>Bacteria</taxon>
        <taxon>Pseudomonadati</taxon>
        <taxon>Pseudomonadota</taxon>
        <taxon>Betaproteobacteria</taxon>
        <taxon>Rhodocyclales</taxon>
        <taxon>Azonexaceae</taxon>
        <taxon>Dechloromonas</taxon>
    </lineage>
</organism>
<sequence>MANVKETPVWEPGVYQIETTDKVRGGEDGISNVQGKQLANRTAYLKKRADQVDEAKGTHATLPARLDHIEGEFEAVGPDKQNAGDSALMFALEQAGIANREVERLRAGESKTSALPALAAWNFEQQAEVLRGQGQSGLFLTRQYNRGGDDAYDRGWAENYNPASIHNHPNYRGMPGMGEFSAIINGYYLRTRHNDYRLRGPAQEGTAFLATEEVEAPAVPALVTGAGSVANQITAMRDLFRRYAAGEWPQGFGWTLSYVECWFEVLTGTVTDTYSSFRHQQYVTTVDAA</sequence>
<evidence type="ECO:0000313" key="2">
    <source>
        <dbReference type="Proteomes" id="UP000718593"/>
    </source>
</evidence>
<accession>A0A930G1I9</accession>
<comment type="caution">
    <text evidence="1">The sequence shown here is derived from an EMBL/GenBank/DDBJ whole genome shotgun (WGS) entry which is preliminary data.</text>
</comment>
<protein>
    <submittedName>
        <fullName evidence="1">Uncharacterized protein</fullName>
    </submittedName>
</protein>
<feature type="non-terminal residue" evidence="1">
    <location>
        <position position="289"/>
    </location>
</feature>
<evidence type="ECO:0000313" key="1">
    <source>
        <dbReference type="EMBL" id="MBF1164927.1"/>
    </source>
</evidence>
<reference evidence="1" key="1">
    <citation type="submission" date="2020-04" db="EMBL/GenBank/DDBJ databases">
        <title>Deep metagenomics examines the oral microbiome during advanced dental caries in children, revealing novel taxa and co-occurrences with host molecules.</title>
        <authorList>
            <person name="Baker J.L."/>
            <person name="Morton J.T."/>
            <person name="Dinis M."/>
            <person name="Alvarez R."/>
            <person name="Tran N.C."/>
            <person name="Knight R."/>
            <person name="Edlund A."/>
        </authorList>
    </citation>
    <scope>NUCLEOTIDE SEQUENCE</scope>
    <source>
        <strain evidence="1">JCVI_32_bin.24</strain>
    </source>
</reference>
<dbReference type="EMBL" id="JABZMI010000128">
    <property type="protein sequence ID" value="MBF1164927.1"/>
    <property type="molecule type" value="Genomic_DNA"/>
</dbReference>
<dbReference type="AlphaFoldDB" id="A0A930G1I9"/>
<proteinExistence type="predicted"/>
<dbReference type="Proteomes" id="UP000718593">
    <property type="component" value="Unassembled WGS sequence"/>
</dbReference>
<name>A0A930G1I9_9RHOO</name>
<gene>
    <name evidence="1" type="ORF">HXL68_07790</name>
</gene>